<name>A0ABN0W596_9BACI</name>
<evidence type="ECO:0000259" key="1">
    <source>
        <dbReference type="Pfam" id="PF01464"/>
    </source>
</evidence>
<proteinExistence type="predicted"/>
<dbReference type="RefSeq" id="WP_343797801.1">
    <property type="nucleotide sequence ID" value="NZ_BAAADJ010000015.1"/>
</dbReference>
<dbReference type="SUPFAM" id="SSF53955">
    <property type="entry name" value="Lysozyme-like"/>
    <property type="match status" value="1"/>
</dbReference>
<dbReference type="PANTHER" id="PTHR37423:SF2">
    <property type="entry name" value="MEMBRANE-BOUND LYTIC MUREIN TRANSGLYCOSYLASE C"/>
    <property type="match status" value="1"/>
</dbReference>
<evidence type="ECO:0000313" key="3">
    <source>
        <dbReference type="Proteomes" id="UP001500782"/>
    </source>
</evidence>
<dbReference type="Proteomes" id="UP001500782">
    <property type="component" value="Unassembled WGS sequence"/>
</dbReference>
<reference evidence="2 3" key="1">
    <citation type="journal article" date="2019" name="Int. J. Syst. Evol. Microbiol.">
        <title>The Global Catalogue of Microorganisms (GCM) 10K type strain sequencing project: providing services to taxonomists for standard genome sequencing and annotation.</title>
        <authorList>
            <consortium name="The Broad Institute Genomics Platform"/>
            <consortium name="The Broad Institute Genome Sequencing Center for Infectious Disease"/>
            <person name="Wu L."/>
            <person name="Ma J."/>
        </authorList>
    </citation>
    <scope>NUCLEOTIDE SEQUENCE [LARGE SCALE GENOMIC DNA]</scope>
    <source>
        <strain evidence="2 3">JCM 9731</strain>
    </source>
</reference>
<organism evidence="2 3">
    <name type="scientific">Bacillus carboniphilus</name>
    <dbReference type="NCBI Taxonomy" id="86663"/>
    <lineage>
        <taxon>Bacteria</taxon>
        <taxon>Bacillati</taxon>
        <taxon>Bacillota</taxon>
        <taxon>Bacilli</taxon>
        <taxon>Bacillales</taxon>
        <taxon>Bacillaceae</taxon>
        <taxon>Bacillus</taxon>
    </lineage>
</organism>
<feature type="domain" description="Transglycosylase SLT" evidence="1">
    <location>
        <begin position="73"/>
        <end position="179"/>
    </location>
</feature>
<evidence type="ECO:0000313" key="2">
    <source>
        <dbReference type="EMBL" id="GAA0325345.1"/>
    </source>
</evidence>
<sequence>MRVQDLKALMEIQAFQQLQGKSSSSTNQVFQTVLSDTLKNMNSHQVPNHIGNLSESNILESQLGTQQIQDIVELAADKYDVPPALIHAVIKQESGYNPNATSKAGAKGFMQLMPQTARSLGVTDIFDPLQNIMGGTKYLKSMLDKYNGDTVLALAAYNAGPGNVDRYGGIPPFRETQNYVKNVMNSYNHTV</sequence>
<protein>
    <recommendedName>
        <fullName evidence="1">Transglycosylase SLT domain-containing protein</fullName>
    </recommendedName>
</protein>
<dbReference type="Pfam" id="PF01464">
    <property type="entry name" value="SLT"/>
    <property type="match status" value="1"/>
</dbReference>
<dbReference type="InterPro" id="IPR023346">
    <property type="entry name" value="Lysozyme-like_dom_sf"/>
</dbReference>
<accession>A0ABN0W596</accession>
<dbReference type="CDD" id="cd00254">
    <property type="entry name" value="LT-like"/>
    <property type="match status" value="1"/>
</dbReference>
<dbReference type="InterPro" id="IPR008258">
    <property type="entry name" value="Transglycosylase_SLT_dom_1"/>
</dbReference>
<dbReference type="PANTHER" id="PTHR37423">
    <property type="entry name" value="SOLUBLE LYTIC MUREIN TRANSGLYCOSYLASE-RELATED"/>
    <property type="match status" value="1"/>
</dbReference>
<dbReference type="EMBL" id="BAAADJ010000015">
    <property type="protein sequence ID" value="GAA0325345.1"/>
    <property type="molecule type" value="Genomic_DNA"/>
</dbReference>
<gene>
    <name evidence="2" type="ORF">GCM10008967_14940</name>
</gene>
<keyword evidence="3" id="KW-1185">Reference proteome</keyword>
<dbReference type="Gene3D" id="1.10.530.10">
    <property type="match status" value="1"/>
</dbReference>
<comment type="caution">
    <text evidence="2">The sequence shown here is derived from an EMBL/GenBank/DDBJ whole genome shotgun (WGS) entry which is preliminary data.</text>
</comment>